<proteinExistence type="predicted"/>
<protein>
    <submittedName>
        <fullName evidence="1">Uncharacterized protein</fullName>
    </submittedName>
</protein>
<dbReference type="EMBL" id="CP001087">
    <property type="protein sequence ID" value="ACN14845.1"/>
    <property type="molecule type" value="Genomic_DNA"/>
</dbReference>
<dbReference type="Proteomes" id="UP000000442">
    <property type="component" value="Chromosome"/>
</dbReference>
<sequence length="49" mass="5698">MDVSRVAVDRINKTGKKFYYSEAIPNYSHETNLDKIVCINLKRIIKKAI</sequence>
<evidence type="ECO:0000313" key="1">
    <source>
        <dbReference type="EMBL" id="ACN14845.1"/>
    </source>
</evidence>
<gene>
    <name evidence="1" type="ordered locus">HRM2_17390</name>
</gene>
<name>C0QB46_DESAH</name>
<evidence type="ECO:0000313" key="2">
    <source>
        <dbReference type="Proteomes" id="UP000000442"/>
    </source>
</evidence>
<keyword evidence="2" id="KW-1185">Reference proteome</keyword>
<reference evidence="1 2" key="1">
    <citation type="journal article" date="2009" name="Environ. Microbiol.">
        <title>Genome sequence of Desulfobacterium autotrophicum HRM2, a marine sulfate reducer oxidizing organic carbon completely to carbon dioxide.</title>
        <authorList>
            <person name="Strittmatter A.W."/>
            <person name="Liesegang H."/>
            <person name="Rabus R."/>
            <person name="Decker I."/>
            <person name="Amann J."/>
            <person name="Andres S."/>
            <person name="Henne A."/>
            <person name="Fricke W.F."/>
            <person name="Martinez-Arias R."/>
            <person name="Bartels D."/>
            <person name="Goesmann A."/>
            <person name="Krause L."/>
            <person name="Puehler A."/>
            <person name="Klenk H.P."/>
            <person name="Richter M."/>
            <person name="Schuler M."/>
            <person name="Gloeckner F.O."/>
            <person name="Meyerdierks A."/>
            <person name="Gottschalk G."/>
            <person name="Amann R."/>
        </authorList>
    </citation>
    <scope>NUCLEOTIDE SEQUENCE [LARGE SCALE GENOMIC DNA]</scope>
    <source>
        <strain evidence="2">ATCC 43914 / DSM 3382 / HRM2</strain>
    </source>
</reference>
<dbReference type="AlphaFoldDB" id="C0QB46"/>
<organism evidence="1 2">
    <name type="scientific">Desulforapulum autotrophicum (strain ATCC 43914 / DSM 3382 / VKM B-1955 / HRM2)</name>
    <name type="common">Desulfobacterium autotrophicum</name>
    <dbReference type="NCBI Taxonomy" id="177437"/>
    <lineage>
        <taxon>Bacteria</taxon>
        <taxon>Pseudomonadati</taxon>
        <taxon>Thermodesulfobacteriota</taxon>
        <taxon>Desulfobacteria</taxon>
        <taxon>Desulfobacterales</taxon>
        <taxon>Desulfobacteraceae</taxon>
        <taxon>Desulforapulum</taxon>
    </lineage>
</organism>
<accession>C0QB46</accession>
<dbReference type="HOGENOM" id="CLU_3134833_0_0_7"/>
<dbReference type="KEGG" id="dat:HRM2_17390"/>